<proteinExistence type="predicted"/>
<dbReference type="KEGG" id="lip:LI0454"/>
<dbReference type="InterPro" id="IPR010664">
    <property type="entry name" value="LipoPS_assembly_LptC-rel"/>
</dbReference>
<reference evidence="1 2" key="1">
    <citation type="submission" date="2005-11" db="EMBL/GenBank/DDBJ databases">
        <title>The complete genome sequence of Lawsonia intracellularis: the causative agent of proliferative enteropathy.</title>
        <authorList>
            <person name="Kaur K."/>
            <person name="Zhang Q."/>
            <person name="Beckler D."/>
            <person name="Munir S."/>
            <person name="Li L."/>
            <person name="Kinsley K."/>
            <person name="Herron L."/>
            <person name="Peterson A."/>
            <person name="May B."/>
            <person name="Singh S."/>
            <person name="Gebhart C."/>
            <person name="Kapur V."/>
        </authorList>
    </citation>
    <scope>NUCLEOTIDE SEQUENCE [LARGE SCALE GENOMIC DNA]</scope>
    <source>
        <strain evidence="1 2">PHE/MN1-00</strain>
    </source>
</reference>
<dbReference type="AlphaFoldDB" id="Q1MR68"/>
<dbReference type="Pfam" id="PF06835">
    <property type="entry name" value="LptC"/>
    <property type="match status" value="1"/>
</dbReference>
<evidence type="ECO:0000313" key="2">
    <source>
        <dbReference type="Proteomes" id="UP000002430"/>
    </source>
</evidence>
<sequence>MDSLFTTEKKQAGNELLNINDSDPTSVDHSLSLENSLGLALKGVNLSQGENGIELWRLKASWARLSKDRESIQVDSPIVQYLLGDGLNNDAITVRADKGKIVENQNTIILWENLLIAQDNKSITGPYMVYDTKKRHIYFPNGAQFTSPQATSAAGKVTWDLKSNIISGKNGIKVTIHAKNI</sequence>
<dbReference type="STRING" id="363253.LI0454"/>
<dbReference type="Gene3D" id="2.60.450.10">
    <property type="entry name" value="Lipopolysaccharide (LPS) transport protein A like domain"/>
    <property type="match status" value="1"/>
</dbReference>
<gene>
    <name evidence="1" type="ordered locus">LI0454</name>
</gene>
<dbReference type="HOGENOM" id="CLU_1487264_0_0_7"/>
<dbReference type="EMBL" id="AM180252">
    <property type="protein sequence ID" value="CAJ54508.1"/>
    <property type="molecule type" value="Genomic_DNA"/>
</dbReference>
<dbReference type="Proteomes" id="UP000002430">
    <property type="component" value="Chromosome"/>
</dbReference>
<protein>
    <submittedName>
        <fullName evidence="1">Uncharacterized protein</fullName>
    </submittedName>
</protein>
<accession>Q1MR68</accession>
<evidence type="ECO:0000313" key="1">
    <source>
        <dbReference type="EMBL" id="CAJ54508.1"/>
    </source>
</evidence>
<dbReference type="eggNOG" id="COG3117">
    <property type="taxonomic scope" value="Bacteria"/>
</dbReference>
<keyword evidence="2" id="KW-1185">Reference proteome</keyword>
<name>Q1MR68_LAWIP</name>
<organism evidence="1 2">
    <name type="scientific">Lawsonia intracellularis (strain PHE/MN1-00)</name>
    <dbReference type="NCBI Taxonomy" id="363253"/>
    <lineage>
        <taxon>Bacteria</taxon>
        <taxon>Pseudomonadati</taxon>
        <taxon>Thermodesulfobacteriota</taxon>
        <taxon>Desulfovibrionia</taxon>
        <taxon>Desulfovibrionales</taxon>
        <taxon>Desulfovibrionaceae</taxon>
        <taxon>Lawsonia</taxon>
    </lineage>
</organism>